<sequence>MSGISALRDRTLSWSVRLEKANQMLTNSASLPYIPRREQVLIDWLLFAIHSSSSKSVGEVWTTQETRSAWILLANIFDSGEIKRLSEAGESILIPLRFYDDVMTALTGSDIDTSRQVLSCLKSLSTLPCFKTFSYLSIETLVKLVSSCCHFAERSDTLTELYTNYICCDSGDADKCCRSTSCAAALLLSTCITVLLERISQQAKGRSLSLPILLKIAKSLLGSHVLANPVFTNLSENRSSPVGSLLTKATLDLLINKSTIKHFDKHIKIKSAEIPKCNGKRKSADDSTPAAKRGSAAITHVTKEKPGDGNVVEHLNFVGVIFSVLEAGIKDANSGMVNAYIDVMANLLEKFLISSSAVQGSRQATGVNRFGFFYFLVNLAENMEVEKVVSAWSRLLKLAVSHEVHNPTSDTSVKECASLNRMLSLLLTEYAIPHDGVGDDECILYLLKCNHRCVDRQLKRVLDAVWQSQHSHKSPLLSSLLETYHKMRQLPKLIGIMADSVLSFPQPCHLANEALESLKEVISTSPVPVCLEIWQSLYTKICESMDSATVTQCLVLCDILSSIMRHMKVYDSTVPLNSKRKLITQLLAMQTYLSDCLTSWESSVVSERHCLVATLVDSCVAIAIVLYRYVTTEQVEEDFLRPAIVLVDKTIECSPSVESHQLLNKYIQVKLNSHRIALRELLSDNVEFEQTLPSLSAILDIWNSVSTSSAYRNTAFSSLLGISSDNAATLLFSHVTTSSLVMPLSLSPSHTTEFVKLLLDVTLFSEKLLFLEKVTHFFGSWKFTELPVLFHESLVVEITTRLCSVLSLQQPSSQKKEKKGKAKAKDIFPSPPLLEYFACLGDCVKPGEKKTETTSPNLQRLYEKTTGILSEFSPHPSTQQVDAIVRCVRVLESVAASRNIWSTSVASVFPSLFAVLLKCLHTALLHHSITTSGTNNWEKEAVVNTKISLLKLLVMSVNSDLSTRFLQCVGLEDVITFLASVTPLEGFSEDVLLEGLTQTVNRGDDHVVNSAVHFLSKVYEALKSDFLSRKNESTNLQYKFFFRVVFSALKPHPRNSAVQKSLNSWVTETTKDLCETVAAVKVAVSELFSSNSSLTNELLVWLSLSSHAAGRKISAITEFIVDDLKLIVSHEKEWNRKRAESMLTYLKNVLQLSSHSSTSTQSNKSVTHKSTRCPPSLLFPLWKVVTSLSALADDSSMHRHLSDLVHCLVVSTDETTLLSYLNHLHSLVTDQVLTCSTIHSFIQMWVCLLGCDTPSKSVIETHSRQLMTECQGYISWLSDGLTETLQKRLLVDLLSLMASILAKGKTYCDSQGISAVISGIHLCLPSKQVYHVDELIQPLSAIQKILAAMLLHHQLSANHNLAIFASVITNIL</sequence>
<keyword evidence="2" id="KW-1185">Reference proteome</keyword>
<comment type="caution">
    <text evidence="1">The sequence shown here is derived from an EMBL/GenBank/DDBJ whole genome shotgun (WGS) entry which is preliminary data.</text>
</comment>
<proteinExistence type="predicted"/>
<name>A0A7J7IW93_BUGNE</name>
<protein>
    <submittedName>
        <fullName evidence="1">URB2</fullName>
    </submittedName>
</protein>
<evidence type="ECO:0000313" key="2">
    <source>
        <dbReference type="Proteomes" id="UP000593567"/>
    </source>
</evidence>
<dbReference type="Proteomes" id="UP000593567">
    <property type="component" value="Unassembled WGS sequence"/>
</dbReference>
<gene>
    <name evidence="1" type="ORF">EB796_023578</name>
</gene>
<accession>A0A7J7IW93</accession>
<reference evidence="1" key="1">
    <citation type="submission" date="2020-06" db="EMBL/GenBank/DDBJ databases">
        <title>Draft genome of Bugula neritina, a colonial animal packing powerful symbionts and potential medicines.</title>
        <authorList>
            <person name="Rayko M."/>
        </authorList>
    </citation>
    <scope>NUCLEOTIDE SEQUENCE [LARGE SCALE GENOMIC DNA]</scope>
    <source>
        <strain evidence="1">Kwan_BN1</strain>
    </source>
</reference>
<organism evidence="1 2">
    <name type="scientific">Bugula neritina</name>
    <name type="common">Brown bryozoan</name>
    <name type="synonym">Sertularia neritina</name>
    <dbReference type="NCBI Taxonomy" id="10212"/>
    <lineage>
        <taxon>Eukaryota</taxon>
        <taxon>Metazoa</taxon>
        <taxon>Spiralia</taxon>
        <taxon>Lophotrochozoa</taxon>
        <taxon>Bryozoa</taxon>
        <taxon>Gymnolaemata</taxon>
        <taxon>Cheilostomatida</taxon>
        <taxon>Flustrina</taxon>
        <taxon>Buguloidea</taxon>
        <taxon>Bugulidae</taxon>
        <taxon>Bugula</taxon>
    </lineage>
</organism>
<dbReference type="EMBL" id="VXIV02003337">
    <property type="protein sequence ID" value="KAF6018110.1"/>
    <property type="molecule type" value="Genomic_DNA"/>
</dbReference>
<evidence type="ECO:0000313" key="1">
    <source>
        <dbReference type="EMBL" id="KAF6018110.1"/>
    </source>
</evidence>